<keyword evidence="3" id="KW-1185">Reference proteome</keyword>
<dbReference type="OrthoDB" id="5194348at2759"/>
<dbReference type="AlphaFoldDB" id="A0A9P4U8K5"/>
<reference evidence="2" key="1">
    <citation type="journal article" date="2020" name="Stud. Mycol.">
        <title>101 Dothideomycetes genomes: a test case for predicting lifestyles and emergence of pathogens.</title>
        <authorList>
            <person name="Haridas S."/>
            <person name="Albert R."/>
            <person name="Binder M."/>
            <person name="Bloem J."/>
            <person name="Labutti K."/>
            <person name="Salamov A."/>
            <person name="Andreopoulos B."/>
            <person name="Baker S."/>
            <person name="Barry K."/>
            <person name="Bills G."/>
            <person name="Bluhm B."/>
            <person name="Cannon C."/>
            <person name="Castanera R."/>
            <person name="Culley D."/>
            <person name="Daum C."/>
            <person name="Ezra D."/>
            <person name="Gonzalez J."/>
            <person name="Henrissat B."/>
            <person name="Kuo A."/>
            <person name="Liang C."/>
            <person name="Lipzen A."/>
            <person name="Lutzoni F."/>
            <person name="Magnuson J."/>
            <person name="Mondo S."/>
            <person name="Nolan M."/>
            <person name="Ohm R."/>
            <person name="Pangilinan J."/>
            <person name="Park H.-J."/>
            <person name="Ramirez L."/>
            <person name="Alfaro M."/>
            <person name="Sun H."/>
            <person name="Tritt A."/>
            <person name="Yoshinaga Y."/>
            <person name="Zwiers L.-H."/>
            <person name="Turgeon B."/>
            <person name="Goodwin S."/>
            <person name="Spatafora J."/>
            <person name="Crous P."/>
            <person name="Grigoriev I."/>
        </authorList>
    </citation>
    <scope>NUCLEOTIDE SEQUENCE</scope>
    <source>
        <strain evidence="2">CBS 690.94</strain>
    </source>
</reference>
<evidence type="ECO:0000256" key="1">
    <source>
        <dbReference type="SAM" id="SignalP"/>
    </source>
</evidence>
<accession>A0A9P4U8K5</accession>
<keyword evidence="1" id="KW-0732">Signal</keyword>
<evidence type="ECO:0000313" key="3">
    <source>
        <dbReference type="Proteomes" id="UP000799764"/>
    </source>
</evidence>
<protein>
    <submittedName>
        <fullName evidence="2">Uncharacterized protein</fullName>
    </submittedName>
</protein>
<sequence length="91" mass="10001">MRVFAGLLAVFVSTSLAQSYPECTAELVRTDECAGVINANACYNKMGFRNAQTLQCIEGKDDAEKKKRACKCCSCVGKVMCDWVTKQKFAC</sequence>
<feature type="chain" id="PRO_5040292675" evidence="1">
    <location>
        <begin position="20"/>
        <end position="91"/>
    </location>
</feature>
<comment type="caution">
    <text evidence="2">The sequence shown here is derived from an EMBL/GenBank/DDBJ whole genome shotgun (WGS) entry which is preliminary data.</text>
</comment>
<dbReference type="Proteomes" id="UP000799764">
    <property type="component" value="Unassembled WGS sequence"/>
</dbReference>
<name>A0A9P4U8K5_9PLEO</name>
<gene>
    <name evidence="2" type="ORF">P171DRAFT_364426</name>
</gene>
<organism evidence="2 3">
    <name type="scientific">Karstenula rhodostoma CBS 690.94</name>
    <dbReference type="NCBI Taxonomy" id="1392251"/>
    <lineage>
        <taxon>Eukaryota</taxon>
        <taxon>Fungi</taxon>
        <taxon>Dikarya</taxon>
        <taxon>Ascomycota</taxon>
        <taxon>Pezizomycotina</taxon>
        <taxon>Dothideomycetes</taxon>
        <taxon>Pleosporomycetidae</taxon>
        <taxon>Pleosporales</taxon>
        <taxon>Massarineae</taxon>
        <taxon>Didymosphaeriaceae</taxon>
        <taxon>Karstenula</taxon>
    </lineage>
</organism>
<evidence type="ECO:0000313" key="2">
    <source>
        <dbReference type="EMBL" id="KAF2442399.1"/>
    </source>
</evidence>
<dbReference type="EMBL" id="MU001504">
    <property type="protein sequence ID" value="KAF2442399.1"/>
    <property type="molecule type" value="Genomic_DNA"/>
</dbReference>
<feature type="signal peptide" evidence="1">
    <location>
        <begin position="1"/>
        <end position="19"/>
    </location>
</feature>
<proteinExistence type="predicted"/>